<evidence type="ECO:0000259" key="7">
    <source>
        <dbReference type="Pfam" id="PF04182"/>
    </source>
</evidence>
<protein>
    <submittedName>
        <fullName evidence="9">B-block binding subunit of TFIIIC</fullName>
    </submittedName>
</protein>
<feature type="region of interest" description="Disordered" evidence="6">
    <location>
        <begin position="735"/>
        <end position="764"/>
    </location>
</feature>
<dbReference type="EMBL" id="JABSNW010000009">
    <property type="protein sequence ID" value="KAL2884713.1"/>
    <property type="molecule type" value="Genomic_DNA"/>
</dbReference>
<dbReference type="PANTHER" id="PTHR15180">
    <property type="entry name" value="GENERAL TRANSCRIPTION FACTOR 3C POLYPEPTIDE 1"/>
    <property type="match status" value="1"/>
</dbReference>
<feature type="domain" description="B-block binding subunit of TFIIIC" evidence="7">
    <location>
        <begin position="160"/>
        <end position="227"/>
    </location>
</feature>
<dbReference type="InterPro" id="IPR007309">
    <property type="entry name" value="TFIIIC_Bblock-bd"/>
</dbReference>
<dbReference type="GeneID" id="98121232"/>
<keyword evidence="4" id="KW-0804">Transcription</keyword>
<evidence type="ECO:0000256" key="4">
    <source>
        <dbReference type="ARBA" id="ARBA00023163"/>
    </source>
</evidence>
<evidence type="ECO:0000256" key="5">
    <source>
        <dbReference type="ARBA" id="ARBA00023242"/>
    </source>
</evidence>
<evidence type="ECO:0000259" key="8">
    <source>
        <dbReference type="Pfam" id="PF20222"/>
    </source>
</evidence>
<keyword evidence="10" id="KW-1185">Reference proteome</keyword>
<feature type="compositionally biased region" description="Polar residues" evidence="6">
    <location>
        <begin position="742"/>
        <end position="753"/>
    </location>
</feature>
<dbReference type="RefSeq" id="XP_070855894.1">
    <property type="nucleotide sequence ID" value="XM_071004411.1"/>
</dbReference>
<proteinExistence type="predicted"/>
<feature type="region of interest" description="Disordered" evidence="6">
    <location>
        <begin position="779"/>
        <end position="821"/>
    </location>
</feature>
<dbReference type="InterPro" id="IPR044210">
    <property type="entry name" value="Tfc3-like"/>
</dbReference>
<dbReference type="Pfam" id="PF20222">
    <property type="entry name" value="DUF6581"/>
    <property type="match status" value="1"/>
</dbReference>
<evidence type="ECO:0000313" key="9">
    <source>
        <dbReference type="EMBL" id="KAL2884713.1"/>
    </source>
</evidence>
<dbReference type="PANTHER" id="PTHR15180:SF1">
    <property type="entry name" value="GENERAL TRANSCRIPTION FACTOR 3C POLYPEPTIDE 1"/>
    <property type="match status" value="1"/>
</dbReference>
<feature type="compositionally biased region" description="Polar residues" evidence="6">
    <location>
        <begin position="671"/>
        <end position="681"/>
    </location>
</feature>
<feature type="region of interest" description="Disordered" evidence="6">
    <location>
        <begin position="835"/>
        <end position="904"/>
    </location>
</feature>
<evidence type="ECO:0000256" key="6">
    <source>
        <dbReference type="SAM" id="MobiDB-lite"/>
    </source>
</evidence>
<feature type="region of interest" description="Disordered" evidence="6">
    <location>
        <begin position="561"/>
        <end position="599"/>
    </location>
</feature>
<feature type="domain" description="Transcription factor tau subunit sfc3/Tfc3 C-terminal" evidence="8">
    <location>
        <begin position="1537"/>
        <end position="1944"/>
    </location>
</feature>
<keyword evidence="3" id="KW-0238">DNA-binding</keyword>
<feature type="compositionally biased region" description="Low complexity" evidence="6">
    <location>
        <begin position="868"/>
        <end position="882"/>
    </location>
</feature>
<keyword evidence="2" id="KW-0597">Phosphoprotein</keyword>
<evidence type="ECO:0000256" key="3">
    <source>
        <dbReference type="ARBA" id="ARBA00023125"/>
    </source>
</evidence>
<evidence type="ECO:0000256" key="1">
    <source>
        <dbReference type="ARBA" id="ARBA00004123"/>
    </source>
</evidence>
<gene>
    <name evidence="9" type="ORF">HOO65_090008</name>
</gene>
<feature type="compositionally biased region" description="Low complexity" evidence="6">
    <location>
        <begin position="1436"/>
        <end position="1455"/>
    </location>
</feature>
<feature type="compositionally biased region" description="Acidic residues" evidence="6">
    <location>
        <begin position="585"/>
        <end position="596"/>
    </location>
</feature>
<evidence type="ECO:0000256" key="2">
    <source>
        <dbReference type="ARBA" id="ARBA00022553"/>
    </source>
</evidence>
<comment type="caution">
    <text evidence="9">The sequence shown here is derived from an EMBL/GenBank/DDBJ whole genome shotgun (WGS) entry which is preliminary data.</text>
</comment>
<dbReference type="Pfam" id="PF04182">
    <property type="entry name" value="B-block_TFIIIC"/>
    <property type="match status" value="1"/>
</dbReference>
<keyword evidence="5" id="KW-0539">Nucleus</keyword>
<feature type="region of interest" description="Disordered" evidence="6">
    <location>
        <begin position="634"/>
        <end position="681"/>
    </location>
</feature>
<organism evidence="9 10">
    <name type="scientific">Ceratocystis lukuohia</name>
    <dbReference type="NCBI Taxonomy" id="2019550"/>
    <lineage>
        <taxon>Eukaryota</taxon>
        <taxon>Fungi</taxon>
        <taxon>Dikarya</taxon>
        <taxon>Ascomycota</taxon>
        <taxon>Pezizomycotina</taxon>
        <taxon>Sordariomycetes</taxon>
        <taxon>Hypocreomycetidae</taxon>
        <taxon>Microascales</taxon>
        <taxon>Ceratocystidaceae</taxon>
        <taxon>Ceratocystis</taxon>
    </lineage>
</organism>
<dbReference type="Proteomes" id="UP001610728">
    <property type="component" value="Unassembled WGS sequence"/>
</dbReference>
<feature type="region of interest" description="Disordered" evidence="6">
    <location>
        <begin position="1073"/>
        <end position="1107"/>
    </location>
</feature>
<name>A0ABR4M8X1_9PEZI</name>
<feature type="compositionally biased region" description="Low complexity" evidence="6">
    <location>
        <begin position="791"/>
        <end position="800"/>
    </location>
</feature>
<comment type="subcellular location">
    <subcellularLocation>
        <location evidence="1">Nucleus</location>
    </subcellularLocation>
</comment>
<evidence type="ECO:0000313" key="10">
    <source>
        <dbReference type="Proteomes" id="UP001610728"/>
    </source>
</evidence>
<feature type="region of interest" description="Disordered" evidence="6">
    <location>
        <begin position="1487"/>
        <end position="1506"/>
    </location>
</feature>
<accession>A0ABR4M8X1</accession>
<sequence>MIYDLESLIDRLILRIATSGFTGLAPPTLHYIHANPRFPYLTGCSVSDLVAAIEALCGDAGQVQDGQPVSPVAAPPAQPSGSASMVWQWIVEQPDIYVGRNSKDRGPFSRLSLSEILALPEATDSDDATTGAFRPRVFASDEVMWKSIAGHGPDLKRVPKFEWEALVGIASSREEGIIQGDLCRLTGQDKRSLPKRTDALAKKKYIEKRATLVRGTKTSKLWLRRFAPPLLTTDGNGGSTGAPAFDFNLPKQIETDNLMAVPWAAAWTGQAIDYSLFGKTIISTVRAFGVLRYDDLRTKLGIQHQRWQMRVMARSCRFFVKSGALQFVAASMNGRVFRDCLKFVHDVSPDVWSVYLSSSSKKVKKTRKQQIKEEEARPIAERRHKIPQNRWTPDVPFQDIIMDIMLAGGDEGITNTELTSEALAPSFGRYVANLSMSITAKDLQPPHLKHLQIRSELTRNGKTITYRYYPPGVTIKDEEIDQMTEGRQEEGQSGPRSDAALAQACNATNDPALRYGFSPLALSFSSKGSLSRGARAQGSRGAYKSRKKVIIFDENAVDGDENTVEATPKPLRPRGRPRKHVEGGEQGEDEAGEEGGDAGAAIDRVAPPVASENPDFPLSRPEPVEGELAAPVAEPSALGPDSLDAPPASEASLTSTPAEMPKRGRGKPGTRKSTGTTNGSIFTCPTCEGTWKNDIGLKYHQTKSRTSCNPNWEDKPATPKKVSFVTVNADASRIETRRTRLSEASATNRSPATPSGEASAESTLAPIFRRPISASQLRGGLILESSRDTSSRNSSPRSARTPVRPSFRSLAPGETFSPAPSQQCLLQDSIKPQTPLKGALSKKSGRKSLGAGGGPTTPSAAVISRGFQQTRTQAAATANSQQPDLALSVQNEPGTPKPLDTPVPDIATYTTPAESSEYPEDTLAFGPPTPGPASLSITPFVMPPIKKPGSLTPEALQLRRSREVIRYLVRSNQGVFPANMSLWQALCQVWQSYFPSSDPAPPYEVCLKAAKDCGRSRPANDHLVELTYGFKDRQGGHSRYHILVEARIDKHGPLVEALKARIKELYPTPYVPEPFAAPSSQSSSSDPNTNGHVSIPEPTPTPTPLTRRKRALGGEVEVLNAPLYKRQVAEKAAQKASFMGRRRKRPFSWSDIGLPRKRLKALIEDDETVWENPAAVQFLSSEPVLAFVRPNECLDSNLATSSGAEDVLDESDDDEDGVEWDEYKGMQGQTGFRLIAPANRAAETGSRPEHQRCSDPEAEALVTQVEQHQPLHITHDQIDPRLFIGLEGSAVEPTANDEIAPCLSPPPTQATPEPASETYTVRFADITPIMPCETSSHGSPRPASQTWPNISAQWFESGSSFTIVGPLSETLWERALQQQPQTAPANVNGYEDGSPIPHSQLFVPTMENLEAVQTYRLLSLYPDVSTREKISSRPRASALPGALAQASSASPSFSSRPQRLAPNSQSSSTPSSLMGVTRFKGRPSATQASFGGLAAKPPPPAANTERAMAPIPDESEMEQSTTAGGNSADMLGLKGSLDEAMTAAFISVRTLLGGTDKAIDWGIIMSIFPGHSLISLRKFWVRLLKDQPSLVKSYTDRFQNAFIKAYENGDVPTMDYDNLESYDWHSLVNWTVSLHKDERVPLPQTREEFRDQYELGEPTHNSRAWRDIYYNNNSSIFGRYEAATSEAASFCIDSDPNASEIILPEKAPDEALARSWLRSLAITPGDKSSSAEVIAKFMTLASGSNEQVSKLLEGAVASLSANHIISKGKIISQRDRLYRLNKQFRSQFDKAARQAFFMEARTFKRGLDAAFAAGAKSRPIPFLMPDGAVMALINLTIHRRLELCSNDIPHIPRGFDPGNYESRKMSKALLLFSLDSVFTTKYIPSQEIPILATARSCQVPMVGPGGVLPFWVDFFGDLDESMWQAVLGMICSLVSTRGPLSEQTILNDLHPLLDAVDVKLAVTWARATGLLCSPSRLAAVNMGSLAVADDGCGEDTAVLTVSEWWWLVVAEQGPRQTEENDAEAEEVFQKHIVMLNTGRISA</sequence>
<feature type="region of interest" description="Disordered" evidence="6">
    <location>
        <begin position="1432"/>
        <end position="1477"/>
    </location>
</feature>
<dbReference type="InterPro" id="IPR046488">
    <property type="entry name" value="Sfc3/Tfc3_C"/>
</dbReference>
<reference evidence="9 10" key="1">
    <citation type="submission" date="2020-05" db="EMBL/GenBank/DDBJ databases">
        <title>Ceratocystis lukuohia genome.</title>
        <authorList>
            <person name="Harrington T.C."/>
            <person name="Kim K."/>
            <person name="Mayers C.G."/>
        </authorList>
    </citation>
    <scope>NUCLEOTIDE SEQUENCE [LARGE SCALE GENOMIC DNA]</scope>
    <source>
        <strain evidence="9 10">C4212</strain>
    </source>
</reference>